<dbReference type="HOGENOM" id="CLU_3334222_0_0_12"/>
<keyword evidence="2" id="KW-1185">Reference proteome</keyword>
<name>F5YEQ1_LEAAZ</name>
<protein>
    <submittedName>
        <fullName evidence="1">Uncharacterized protein</fullName>
    </submittedName>
</protein>
<proteinExistence type="predicted"/>
<dbReference type="Proteomes" id="UP000009222">
    <property type="component" value="Chromosome"/>
</dbReference>
<evidence type="ECO:0000313" key="2">
    <source>
        <dbReference type="Proteomes" id="UP000009222"/>
    </source>
</evidence>
<gene>
    <name evidence="1" type="ordered locus">TREAZ_1459</name>
</gene>
<evidence type="ECO:0000313" key="1">
    <source>
        <dbReference type="EMBL" id="AEF82848.1"/>
    </source>
</evidence>
<organism evidence="1 2">
    <name type="scientific">Leadbettera azotonutricia (strain ATCC BAA-888 / DSM 13862 / ZAS-9)</name>
    <name type="common">Treponema azotonutricium</name>
    <dbReference type="NCBI Taxonomy" id="545695"/>
    <lineage>
        <taxon>Bacteria</taxon>
        <taxon>Pseudomonadati</taxon>
        <taxon>Spirochaetota</taxon>
        <taxon>Spirochaetia</taxon>
        <taxon>Spirochaetales</taxon>
        <taxon>Breznakiellaceae</taxon>
        <taxon>Leadbettera</taxon>
    </lineage>
</organism>
<dbReference type="KEGG" id="taz:TREAZ_1459"/>
<dbReference type="InParanoid" id="F5YEQ1"/>
<reference evidence="2" key="1">
    <citation type="submission" date="2009-12" db="EMBL/GenBank/DDBJ databases">
        <title>Complete sequence of Treponema azotonutricium strain ZAS-9.</title>
        <authorList>
            <person name="Tetu S.G."/>
            <person name="Matson E."/>
            <person name="Ren Q."/>
            <person name="Seshadri R."/>
            <person name="Elbourne L."/>
            <person name="Hassan K.A."/>
            <person name="Durkin A."/>
            <person name="Radune D."/>
            <person name="Mohamoud Y."/>
            <person name="Shay R."/>
            <person name="Jin S."/>
            <person name="Zhang X."/>
            <person name="Lucey K."/>
            <person name="Ballor N.R."/>
            <person name="Ottesen E."/>
            <person name="Rosenthal R."/>
            <person name="Allen A."/>
            <person name="Leadbetter J.R."/>
            <person name="Paulsen I.T."/>
        </authorList>
    </citation>
    <scope>NUCLEOTIDE SEQUENCE [LARGE SCALE GENOMIC DNA]</scope>
    <source>
        <strain evidence="2">ATCC BAA-888 / DSM 13862 / ZAS-9</strain>
    </source>
</reference>
<reference evidence="1 2" key="2">
    <citation type="journal article" date="2011" name="ISME J.">
        <title>RNA-seq reveals cooperative metabolic interactions between two termite-gut spirochete species in co-culture.</title>
        <authorList>
            <person name="Rosenthal A.Z."/>
            <person name="Matson E.G."/>
            <person name="Eldar A."/>
            <person name="Leadbetter J.R."/>
        </authorList>
    </citation>
    <scope>NUCLEOTIDE SEQUENCE [LARGE SCALE GENOMIC DNA]</scope>
    <source>
        <strain evidence="2">ATCC BAA-888 / DSM 13862 / ZAS-9</strain>
    </source>
</reference>
<accession>F5YEQ1</accession>
<dbReference type="EMBL" id="CP001841">
    <property type="protein sequence ID" value="AEF82848.1"/>
    <property type="molecule type" value="Genomic_DNA"/>
</dbReference>
<sequence>MLLLIIRHTVAKVNVRCGEIHKPKKGRPFSEQPSYTLR</sequence>
<dbReference type="AlphaFoldDB" id="F5YEQ1"/>